<accession>A0A1G2DGX5</accession>
<gene>
    <name evidence="1" type="ORF">A2942_04780</name>
</gene>
<protein>
    <recommendedName>
        <fullName evidence="3">CMP/dCMP-type deaminase domain-containing protein</fullName>
    </recommendedName>
</protein>
<sequence>MLGACGHAEEWGLWKLVSRRISLKKCELYIAGFYPDGFPWIKKSLEHTCLRCAVQMHNARIKAIHVPVIDHWESMTTGEALETARAYATQEKKV</sequence>
<comment type="caution">
    <text evidence="1">The sequence shown here is derived from an EMBL/GenBank/DDBJ whole genome shotgun (WGS) entry which is preliminary data.</text>
</comment>
<organism evidence="1 2">
    <name type="scientific">Candidatus Lloydbacteria bacterium RIFCSPLOWO2_01_FULL_50_20</name>
    <dbReference type="NCBI Taxonomy" id="1798665"/>
    <lineage>
        <taxon>Bacteria</taxon>
        <taxon>Candidatus Lloydiibacteriota</taxon>
    </lineage>
</organism>
<name>A0A1G2DGX5_9BACT</name>
<dbReference type="Proteomes" id="UP000178534">
    <property type="component" value="Unassembled WGS sequence"/>
</dbReference>
<reference evidence="1 2" key="1">
    <citation type="journal article" date="2016" name="Nat. Commun.">
        <title>Thousands of microbial genomes shed light on interconnected biogeochemical processes in an aquifer system.</title>
        <authorList>
            <person name="Anantharaman K."/>
            <person name="Brown C.T."/>
            <person name="Hug L.A."/>
            <person name="Sharon I."/>
            <person name="Castelle C.J."/>
            <person name="Probst A.J."/>
            <person name="Thomas B.C."/>
            <person name="Singh A."/>
            <person name="Wilkins M.J."/>
            <person name="Karaoz U."/>
            <person name="Brodie E.L."/>
            <person name="Williams K.H."/>
            <person name="Hubbard S.S."/>
            <person name="Banfield J.F."/>
        </authorList>
    </citation>
    <scope>NUCLEOTIDE SEQUENCE [LARGE SCALE GENOMIC DNA]</scope>
</reference>
<dbReference type="AlphaFoldDB" id="A0A1G2DGX5"/>
<dbReference type="STRING" id="1798665.A2942_04780"/>
<proteinExistence type="predicted"/>
<evidence type="ECO:0008006" key="3">
    <source>
        <dbReference type="Google" id="ProtNLM"/>
    </source>
</evidence>
<evidence type="ECO:0000313" key="1">
    <source>
        <dbReference type="EMBL" id="OGZ12763.1"/>
    </source>
</evidence>
<dbReference type="EMBL" id="MHLP01000019">
    <property type="protein sequence ID" value="OGZ12763.1"/>
    <property type="molecule type" value="Genomic_DNA"/>
</dbReference>
<evidence type="ECO:0000313" key="2">
    <source>
        <dbReference type="Proteomes" id="UP000178534"/>
    </source>
</evidence>